<dbReference type="KEGG" id="cja:CJA_1206"/>
<gene>
    <name evidence="4" type="ordered locus">CJA_1206</name>
</gene>
<reference evidence="4 5" key="1">
    <citation type="journal article" date="2008" name="J. Bacteriol.">
        <title>Insights into plant cell wall degradation from the genome sequence of the soil bacterium Cellvibrio japonicus.</title>
        <authorList>
            <person name="Deboy R.T."/>
            <person name="Mongodin E.F."/>
            <person name="Fouts D.E."/>
            <person name="Tailford L.E."/>
            <person name="Khouri H."/>
            <person name="Emerson J.B."/>
            <person name="Mohamoud Y."/>
            <person name="Watkins K."/>
            <person name="Henrissat B."/>
            <person name="Gilbert H.J."/>
            <person name="Nelson K.E."/>
        </authorList>
    </citation>
    <scope>NUCLEOTIDE SEQUENCE [LARGE SCALE GENOMIC DNA]</scope>
    <source>
        <strain evidence="4 5">Ueda107</strain>
    </source>
</reference>
<dbReference type="AlphaFoldDB" id="B3PC93"/>
<feature type="compositionally biased region" description="Basic and acidic residues" evidence="2">
    <location>
        <begin position="384"/>
        <end position="402"/>
    </location>
</feature>
<proteinExistence type="predicted"/>
<feature type="region of interest" description="Disordered" evidence="2">
    <location>
        <begin position="242"/>
        <end position="284"/>
    </location>
</feature>
<feature type="coiled-coil region" evidence="1">
    <location>
        <begin position="306"/>
        <end position="367"/>
    </location>
</feature>
<accession>B3PC93</accession>
<evidence type="ECO:0000259" key="3">
    <source>
        <dbReference type="Pfam" id="PF03432"/>
    </source>
</evidence>
<feature type="compositionally biased region" description="Basic and acidic residues" evidence="2">
    <location>
        <begin position="242"/>
        <end position="269"/>
    </location>
</feature>
<organism evidence="4 5">
    <name type="scientific">Cellvibrio japonicus (strain Ueda107)</name>
    <name type="common">Pseudomonas fluorescens subsp. cellulosa</name>
    <dbReference type="NCBI Taxonomy" id="498211"/>
    <lineage>
        <taxon>Bacteria</taxon>
        <taxon>Pseudomonadati</taxon>
        <taxon>Pseudomonadota</taxon>
        <taxon>Gammaproteobacteria</taxon>
        <taxon>Cellvibrionales</taxon>
        <taxon>Cellvibrionaceae</taxon>
        <taxon>Cellvibrio</taxon>
    </lineage>
</organism>
<keyword evidence="5" id="KW-1185">Reference proteome</keyword>
<dbReference type="HOGENOM" id="CLU_039168_0_0_6"/>
<feature type="region of interest" description="Disordered" evidence="2">
    <location>
        <begin position="368"/>
        <end position="402"/>
    </location>
</feature>
<dbReference type="STRING" id="498211.CJA_1206"/>
<dbReference type="eggNOG" id="COG0612">
    <property type="taxonomic scope" value="Bacteria"/>
</dbReference>
<evidence type="ECO:0000256" key="1">
    <source>
        <dbReference type="SAM" id="Coils"/>
    </source>
</evidence>
<dbReference type="Proteomes" id="UP000001036">
    <property type="component" value="Chromosome"/>
</dbReference>
<protein>
    <recommendedName>
        <fullName evidence="3">MobA/VirD2-like nuclease domain-containing protein</fullName>
    </recommendedName>
</protein>
<keyword evidence="1" id="KW-0175">Coiled coil</keyword>
<dbReference type="InterPro" id="IPR005094">
    <property type="entry name" value="Endonuclease_MobA/VirD2"/>
</dbReference>
<evidence type="ECO:0000256" key="2">
    <source>
        <dbReference type="SAM" id="MobiDB-lite"/>
    </source>
</evidence>
<evidence type="ECO:0000313" key="4">
    <source>
        <dbReference type="EMBL" id="ACE83912.1"/>
    </source>
</evidence>
<feature type="domain" description="MobA/VirD2-like nuclease" evidence="3">
    <location>
        <begin position="3"/>
        <end position="111"/>
    </location>
</feature>
<evidence type="ECO:0000313" key="5">
    <source>
        <dbReference type="Proteomes" id="UP000001036"/>
    </source>
</evidence>
<dbReference type="EMBL" id="CP000934">
    <property type="protein sequence ID" value="ACE83912.1"/>
    <property type="molecule type" value="Genomic_DNA"/>
</dbReference>
<sequence length="402" mass="47263">MAEDLQSAFQEIHAISRGTRARQFLFSLSMNPPQQENVPDHVFETAIEDIEQKLGLDGQPRAVVFHEKEGRRHAHVVWSRIDTEKMKAINLPHYKLKLRDIAKQLYLENGWQMPRGFADRLERAPATFSLSEWQQAKRGGHDPKALKRMFQECWAMADSRDSFAQALKERGYTLARGDRRGFVAVDFRGEVYAVGKYSGMKAKEVKGHLGDEKELPSVDQVKQANAARITVMLRQHIQTLEERQKRESRILQQRRKETVQKQREQRDQLQKAQQARWQKESHDRARRFSTGMRGLWDWMTGKSAKTRNYNEQEALLNRQRDRAERERMIFKQLEDRRLLHQEIQRLKQEHTKQIAELHRDIAEYHDRSASNAADLKGHFKQAQKGREKAAGRDQGWGRELER</sequence>
<name>B3PC93_CELJU</name>
<dbReference type="Pfam" id="PF03432">
    <property type="entry name" value="Relaxase"/>
    <property type="match status" value="1"/>
</dbReference>